<evidence type="ECO:0000256" key="3">
    <source>
        <dbReference type="PROSITE-ProRule" id="PRU01091"/>
    </source>
</evidence>
<evidence type="ECO:0000313" key="7">
    <source>
        <dbReference type="Proteomes" id="UP000029024"/>
    </source>
</evidence>
<dbReference type="PROSITE" id="PS51755">
    <property type="entry name" value="OMPR_PHOB"/>
    <property type="match status" value="1"/>
</dbReference>
<sequence>MMRILIVEDDRELAAALDDALRYEGYATSLATTGVEALKILAGTNVDIMLLDRDLPVLSGDAVMATVAANRIPVAVIMLTAAAEVSDRVSGLDLGADDYLTKPFAYPELLARIRALQRRSGTSNATAAVLTRGDITLDSTRRLVFRDHGRTLVKLTPKEYGILLELMRAEGGYVTAHELYDAVWDEPTAADPTDVIKTTIYSLRRKLADREAIVSTRGEGYRLQ</sequence>
<dbReference type="GO" id="GO:0000156">
    <property type="term" value="F:phosphorelay response regulator activity"/>
    <property type="evidence" value="ECO:0007669"/>
    <property type="project" value="TreeGrafter"/>
</dbReference>
<dbReference type="GO" id="GO:0005829">
    <property type="term" value="C:cytosol"/>
    <property type="evidence" value="ECO:0007669"/>
    <property type="project" value="TreeGrafter"/>
</dbReference>
<evidence type="ECO:0000256" key="2">
    <source>
        <dbReference type="PROSITE-ProRule" id="PRU00169"/>
    </source>
</evidence>
<dbReference type="InterPro" id="IPR036388">
    <property type="entry name" value="WH-like_DNA-bd_sf"/>
</dbReference>
<dbReference type="EMBL" id="JGZA01000020">
    <property type="protein sequence ID" value="KFI68032.1"/>
    <property type="molecule type" value="Genomic_DNA"/>
</dbReference>
<evidence type="ECO:0000259" key="4">
    <source>
        <dbReference type="PROSITE" id="PS50110"/>
    </source>
</evidence>
<feature type="DNA-binding region" description="OmpR/PhoB-type" evidence="3">
    <location>
        <begin position="127"/>
        <end position="224"/>
    </location>
</feature>
<dbReference type="InterPro" id="IPR039420">
    <property type="entry name" value="WalR-like"/>
</dbReference>
<keyword evidence="1 3" id="KW-0238">DNA-binding</keyword>
<dbReference type="InterPro" id="IPR011006">
    <property type="entry name" value="CheY-like_superfamily"/>
</dbReference>
<proteinExistence type="predicted"/>
<gene>
    <name evidence="6" type="ORF">BLSS_1567</name>
</gene>
<dbReference type="Gene3D" id="6.10.250.690">
    <property type="match status" value="1"/>
</dbReference>
<dbReference type="AlphaFoldDB" id="A0A087BAI2"/>
<dbReference type="GO" id="GO:0032993">
    <property type="term" value="C:protein-DNA complex"/>
    <property type="evidence" value="ECO:0007669"/>
    <property type="project" value="TreeGrafter"/>
</dbReference>
<feature type="domain" description="Response regulatory" evidence="4">
    <location>
        <begin position="3"/>
        <end position="117"/>
    </location>
</feature>
<dbReference type="InterPro" id="IPR001867">
    <property type="entry name" value="OmpR/PhoB-type_DNA-bd"/>
</dbReference>
<evidence type="ECO:0000256" key="1">
    <source>
        <dbReference type="ARBA" id="ARBA00023125"/>
    </source>
</evidence>
<dbReference type="RefSeq" id="WP_227484923.1">
    <property type="nucleotide sequence ID" value="NZ_JBHDYF010000005.1"/>
</dbReference>
<evidence type="ECO:0000259" key="5">
    <source>
        <dbReference type="PROSITE" id="PS51755"/>
    </source>
</evidence>
<organism evidence="6 7">
    <name type="scientific">Bifidobacterium longum subsp. suis</name>
    <dbReference type="NCBI Taxonomy" id="1695"/>
    <lineage>
        <taxon>Bacteria</taxon>
        <taxon>Bacillati</taxon>
        <taxon>Actinomycetota</taxon>
        <taxon>Actinomycetes</taxon>
        <taxon>Bifidobacteriales</taxon>
        <taxon>Bifidobacteriaceae</taxon>
        <taxon>Bifidobacterium</taxon>
    </lineage>
</organism>
<dbReference type="Pfam" id="PF00486">
    <property type="entry name" value="Trans_reg_C"/>
    <property type="match status" value="1"/>
</dbReference>
<dbReference type="GO" id="GO:0006355">
    <property type="term" value="P:regulation of DNA-templated transcription"/>
    <property type="evidence" value="ECO:0007669"/>
    <property type="project" value="InterPro"/>
</dbReference>
<dbReference type="SMART" id="SM00448">
    <property type="entry name" value="REC"/>
    <property type="match status" value="1"/>
</dbReference>
<dbReference type="GO" id="GO:0000976">
    <property type="term" value="F:transcription cis-regulatory region binding"/>
    <property type="evidence" value="ECO:0007669"/>
    <property type="project" value="TreeGrafter"/>
</dbReference>
<feature type="modified residue" description="4-aspartylphosphate" evidence="2">
    <location>
        <position position="52"/>
    </location>
</feature>
<dbReference type="SUPFAM" id="SSF46894">
    <property type="entry name" value="C-terminal effector domain of the bipartite response regulators"/>
    <property type="match status" value="1"/>
</dbReference>
<dbReference type="InterPro" id="IPR001789">
    <property type="entry name" value="Sig_transdc_resp-reg_receiver"/>
</dbReference>
<protein>
    <submittedName>
        <fullName evidence="6">Winged helix family two component transcriptional regulator</fullName>
    </submittedName>
</protein>
<comment type="caution">
    <text evidence="6">The sequence shown here is derived from an EMBL/GenBank/DDBJ whole genome shotgun (WGS) entry which is preliminary data.</text>
</comment>
<accession>A0A087BAI2</accession>
<dbReference type="Gene3D" id="1.10.10.10">
    <property type="entry name" value="Winged helix-like DNA-binding domain superfamily/Winged helix DNA-binding domain"/>
    <property type="match status" value="1"/>
</dbReference>
<dbReference type="Gene3D" id="3.40.50.2300">
    <property type="match status" value="1"/>
</dbReference>
<dbReference type="InterPro" id="IPR016032">
    <property type="entry name" value="Sig_transdc_resp-reg_C-effctor"/>
</dbReference>
<feature type="domain" description="OmpR/PhoB-type" evidence="5">
    <location>
        <begin position="127"/>
        <end position="224"/>
    </location>
</feature>
<evidence type="ECO:0000313" key="6">
    <source>
        <dbReference type="EMBL" id="KFI68032.1"/>
    </source>
</evidence>
<dbReference type="Pfam" id="PF00072">
    <property type="entry name" value="Response_reg"/>
    <property type="match status" value="1"/>
</dbReference>
<dbReference type="SUPFAM" id="SSF52172">
    <property type="entry name" value="CheY-like"/>
    <property type="match status" value="1"/>
</dbReference>
<dbReference type="SMART" id="SM00862">
    <property type="entry name" value="Trans_reg_C"/>
    <property type="match status" value="1"/>
</dbReference>
<dbReference type="PANTHER" id="PTHR48111">
    <property type="entry name" value="REGULATOR OF RPOS"/>
    <property type="match status" value="1"/>
</dbReference>
<dbReference type="PROSITE" id="PS50110">
    <property type="entry name" value="RESPONSE_REGULATORY"/>
    <property type="match status" value="1"/>
</dbReference>
<reference evidence="6 7" key="1">
    <citation type="submission" date="2014-03" db="EMBL/GenBank/DDBJ databases">
        <title>Genomics of Bifidobacteria.</title>
        <authorList>
            <person name="Ventura M."/>
            <person name="Milani C."/>
            <person name="Lugli G.A."/>
        </authorList>
    </citation>
    <scope>NUCLEOTIDE SEQUENCE [LARGE SCALE GENOMIC DNA]</scope>
    <source>
        <strain evidence="6 7">LMG 21814</strain>
    </source>
</reference>
<dbReference type="PANTHER" id="PTHR48111:SF36">
    <property type="entry name" value="TRANSCRIPTIONAL REGULATORY PROTEIN CUTR"/>
    <property type="match status" value="1"/>
</dbReference>
<name>A0A087BAI2_BIFLN</name>
<dbReference type="Proteomes" id="UP000029024">
    <property type="component" value="Unassembled WGS sequence"/>
</dbReference>
<dbReference type="CDD" id="cd00383">
    <property type="entry name" value="trans_reg_C"/>
    <property type="match status" value="1"/>
</dbReference>
<keyword evidence="2" id="KW-0597">Phosphoprotein</keyword>